<accession>A0A7C3E1Q9</accession>
<protein>
    <submittedName>
        <fullName evidence="3">Stage II sporulation protein E</fullName>
    </submittedName>
</protein>
<dbReference type="SMART" id="SM00331">
    <property type="entry name" value="PP2C_SIG"/>
    <property type="match status" value="1"/>
</dbReference>
<proteinExistence type="predicted"/>
<dbReference type="Gene3D" id="3.60.40.10">
    <property type="entry name" value="PPM-type phosphatase domain"/>
    <property type="match status" value="1"/>
</dbReference>
<comment type="caution">
    <text evidence="3">The sequence shown here is derived from an EMBL/GenBank/DDBJ whole genome shotgun (WGS) entry which is preliminary data.</text>
</comment>
<keyword evidence="1" id="KW-0378">Hydrolase</keyword>
<sequence>MTTKARDIGRLFSPLQVGYIADCVEPLSAGSEAGWALELLKDRPELKVLPIERDGAVLGVVPRHVLEDIVESTWKRFWQKDLDAYVIPARKTVEATDFVDRIVADGLKDTNDDDPGWYIVQHHRSYLGIVNLRQMLEHLNEIRAQDLRRAGEIQQYLLSKPIPEDPRYKIMFYNRMAHEVGGDFYRVARIGQNKYMAACFDVAGKNISGSLATTALGAFFAAFKLFAYEGDPRKTTGLINAMIKEVNPDDVFVAAVLFYIDFDTNMVEVHNCGFSPVLVFIPQEEEKKISCKIARPNLPPLGIEEKLVNEAPISLPIVKGLRITAYSDGLTDMTDPFGERYGEEQTIELLRELHRTPISELSHKIDEEVNRWIGESHLADDITLVDIRF</sequence>
<dbReference type="GO" id="GO:0016791">
    <property type="term" value="F:phosphatase activity"/>
    <property type="evidence" value="ECO:0007669"/>
    <property type="project" value="TreeGrafter"/>
</dbReference>
<dbReference type="InterPro" id="IPR036457">
    <property type="entry name" value="PPM-type-like_dom_sf"/>
</dbReference>
<evidence type="ECO:0000259" key="2">
    <source>
        <dbReference type="SMART" id="SM00331"/>
    </source>
</evidence>
<reference evidence="3" key="1">
    <citation type="journal article" date="2020" name="mSystems">
        <title>Genome- and Community-Level Interaction Insights into Carbon Utilization and Element Cycling Functions of Hydrothermarchaeota in Hydrothermal Sediment.</title>
        <authorList>
            <person name="Zhou Z."/>
            <person name="Liu Y."/>
            <person name="Xu W."/>
            <person name="Pan J."/>
            <person name="Luo Z.H."/>
            <person name="Li M."/>
        </authorList>
    </citation>
    <scope>NUCLEOTIDE SEQUENCE [LARGE SCALE GENOMIC DNA]</scope>
    <source>
        <strain evidence="3">SpSt-503</strain>
    </source>
</reference>
<dbReference type="SUPFAM" id="SSF81606">
    <property type="entry name" value="PP2C-like"/>
    <property type="match status" value="1"/>
</dbReference>
<gene>
    <name evidence="3" type="ORF">ENS59_10120</name>
</gene>
<dbReference type="PANTHER" id="PTHR43156">
    <property type="entry name" value="STAGE II SPORULATION PROTEIN E-RELATED"/>
    <property type="match status" value="1"/>
</dbReference>
<dbReference type="Pfam" id="PF07228">
    <property type="entry name" value="SpoIIE"/>
    <property type="match status" value="1"/>
</dbReference>
<feature type="domain" description="PPM-type phosphatase" evidence="2">
    <location>
        <begin position="165"/>
        <end position="389"/>
    </location>
</feature>
<dbReference type="AlphaFoldDB" id="A0A7C3E1Q9"/>
<name>A0A7C3E1Q9_9SPIR</name>
<evidence type="ECO:0000256" key="1">
    <source>
        <dbReference type="ARBA" id="ARBA00022801"/>
    </source>
</evidence>
<organism evidence="3">
    <name type="scientific">Gracilinema caldarium</name>
    <dbReference type="NCBI Taxonomy" id="215591"/>
    <lineage>
        <taxon>Bacteria</taxon>
        <taxon>Pseudomonadati</taxon>
        <taxon>Spirochaetota</taxon>
        <taxon>Spirochaetia</taxon>
        <taxon>Spirochaetales</taxon>
        <taxon>Breznakiellaceae</taxon>
        <taxon>Gracilinema</taxon>
    </lineage>
</organism>
<evidence type="ECO:0000313" key="3">
    <source>
        <dbReference type="EMBL" id="HFH29848.1"/>
    </source>
</evidence>
<dbReference type="InterPro" id="IPR001932">
    <property type="entry name" value="PPM-type_phosphatase-like_dom"/>
</dbReference>
<dbReference type="InterPro" id="IPR052016">
    <property type="entry name" value="Bact_Sigma-Reg"/>
</dbReference>
<dbReference type="PANTHER" id="PTHR43156:SF2">
    <property type="entry name" value="STAGE II SPORULATION PROTEIN E"/>
    <property type="match status" value="1"/>
</dbReference>
<dbReference type="EMBL" id="DSVL01000310">
    <property type="protein sequence ID" value="HFH29848.1"/>
    <property type="molecule type" value="Genomic_DNA"/>
</dbReference>